<dbReference type="GO" id="GO:0005886">
    <property type="term" value="C:plasma membrane"/>
    <property type="evidence" value="ECO:0007669"/>
    <property type="project" value="TreeGrafter"/>
</dbReference>
<reference evidence="9 11" key="1">
    <citation type="journal article" date="2023" name="Microb. Genom.">
        <title>Mesoterricola silvestris gen. nov., sp. nov., Mesoterricola sediminis sp. nov., Geothrix oryzae sp. nov., Geothrix edaphica sp. nov., Geothrix rubra sp. nov., and Geothrix limicola sp. nov., six novel members of Acidobacteriota isolated from soils.</title>
        <authorList>
            <person name="Weisberg A.J."/>
            <person name="Pearce E."/>
            <person name="Kramer C.G."/>
            <person name="Chang J.H."/>
            <person name="Clarke C.R."/>
        </authorList>
    </citation>
    <scope>NUCLEOTIDE SEQUENCE</scope>
    <source>
        <strain evidence="10 11">NB05-1H</strain>
        <strain evidence="9">NRRL_B-16521</strain>
    </source>
</reference>
<dbReference type="InterPro" id="IPR046373">
    <property type="entry name" value="Acyl-CoA_Oxase/DH_mid-dom_sf"/>
</dbReference>
<dbReference type="Gene3D" id="1.20.140.10">
    <property type="entry name" value="Butyryl-CoA Dehydrogenase, subunit A, domain 3"/>
    <property type="match status" value="1"/>
</dbReference>
<evidence type="ECO:0000259" key="8">
    <source>
        <dbReference type="Pfam" id="PF02771"/>
    </source>
</evidence>
<dbReference type="EMBL" id="JARAWP010000004">
    <property type="protein sequence ID" value="MDX3017804.1"/>
    <property type="molecule type" value="Genomic_DNA"/>
</dbReference>
<name>A0AAP6B9G9_9ACTN</name>
<dbReference type="Pfam" id="PF02771">
    <property type="entry name" value="Acyl-CoA_dh_N"/>
    <property type="match status" value="1"/>
</dbReference>
<dbReference type="SUPFAM" id="SSF56645">
    <property type="entry name" value="Acyl-CoA dehydrogenase NM domain-like"/>
    <property type="match status" value="1"/>
</dbReference>
<dbReference type="Gene3D" id="1.10.540.10">
    <property type="entry name" value="Acyl-CoA dehydrogenase/oxidase, N-terminal domain"/>
    <property type="match status" value="1"/>
</dbReference>
<dbReference type="PANTHER" id="PTHR43884">
    <property type="entry name" value="ACYL-COA DEHYDROGENASE"/>
    <property type="match status" value="1"/>
</dbReference>
<gene>
    <name evidence="9" type="ORF">PV399_12445</name>
    <name evidence="10" type="ORF">PV666_07910</name>
</gene>
<accession>A0AAP6B9G9</accession>
<dbReference type="AlphaFoldDB" id="A0AAP6B9G9"/>
<evidence type="ECO:0000313" key="9">
    <source>
        <dbReference type="EMBL" id="MDX2960518.1"/>
    </source>
</evidence>
<dbReference type="Proteomes" id="UP001272987">
    <property type="component" value="Unassembled WGS sequence"/>
</dbReference>
<evidence type="ECO:0000256" key="3">
    <source>
        <dbReference type="ARBA" id="ARBA00022630"/>
    </source>
</evidence>
<protein>
    <submittedName>
        <fullName evidence="9">Acyl-CoA dehydrogenase family protein</fullName>
    </submittedName>
</protein>
<dbReference type="Pfam" id="PF02770">
    <property type="entry name" value="Acyl-CoA_dh_M"/>
    <property type="match status" value="1"/>
</dbReference>
<dbReference type="GO" id="GO:0003995">
    <property type="term" value="F:acyl-CoA dehydrogenase activity"/>
    <property type="evidence" value="ECO:0007669"/>
    <property type="project" value="TreeGrafter"/>
</dbReference>
<evidence type="ECO:0000256" key="5">
    <source>
        <dbReference type="RuleBase" id="RU362125"/>
    </source>
</evidence>
<dbReference type="Proteomes" id="UP001282288">
    <property type="component" value="Unassembled WGS sequence"/>
</dbReference>
<evidence type="ECO:0000256" key="4">
    <source>
        <dbReference type="ARBA" id="ARBA00022827"/>
    </source>
</evidence>
<organism evidence="9 12">
    <name type="scientific">Streptomyces acidiscabies</name>
    <dbReference type="NCBI Taxonomy" id="42234"/>
    <lineage>
        <taxon>Bacteria</taxon>
        <taxon>Bacillati</taxon>
        <taxon>Actinomycetota</taxon>
        <taxon>Actinomycetes</taxon>
        <taxon>Kitasatosporales</taxon>
        <taxon>Streptomycetaceae</taxon>
        <taxon>Streptomyces</taxon>
    </lineage>
</organism>
<comment type="caution">
    <text evidence="9">The sequence shown here is derived from an EMBL/GenBank/DDBJ whole genome shotgun (WGS) entry which is preliminary data.</text>
</comment>
<dbReference type="InterPro" id="IPR009100">
    <property type="entry name" value="AcylCoA_DH/oxidase_NM_dom_sf"/>
</dbReference>
<dbReference type="InterPro" id="IPR009075">
    <property type="entry name" value="AcylCo_DH/oxidase_C"/>
</dbReference>
<dbReference type="GeneID" id="69811820"/>
<keyword evidence="5" id="KW-0560">Oxidoreductase</keyword>
<evidence type="ECO:0000256" key="2">
    <source>
        <dbReference type="ARBA" id="ARBA00009347"/>
    </source>
</evidence>
<feature type="domain" description="Acyl-CoA dehydrogenase/oxidase C-terminal" evidence="6">
    <location>
        <begin position="234"/>
        <end position="381"/>
    </location>
</feature>
<sequence>MTASLTGLGTEALDALLTRASVPGGAFDPAELARLDEAEEFPEAAHRLLVDAGLGAHYVPERHGGLLHGLDGAMAALRTVARRDLTVAIAHGKTFLGAMPTWVAGDDRQTELLSREIRAGAEVCWALTERGTGSDLLAGRLSARPVPGGLALDGEKWLINNATRARFACVLARTRPGGGPRGFRFVLVDKDALPEGACRTLPKEPTHGIRGADISGIALQDATVADSAGIGPDGSGFEVLLTSLQLTRICATSLSLGAADHALPIAVRFLTDRHLYGQRLADLPRIRRALGDAASALLLAEAVAVLAGRSAQTLPRELAVTAAVTKAFVPTTVQRSVDALAELLGVRGFLTGVLEHGAFAKLDRDHRIVAVFDGSTAVNRHALITSFPLLARAHAADVHDAPGLRAAAGLGAPQPPLDPRRLTLISDGGSSVVQSLPEAALLAARRGRADVAADARTLAAESLRLHQEIADAHGASAEAFALAQRYELVFAGAACLALWLHTEPAPGARWWRDALWVRACLSVVLRRLGLEPAAGPDARDLLCAELLRTDLAEGEFSLLSGLETP</sequence>
<dbReference type="InterPro" id="IPR036250">
    <property type="entry name" value="AcylCo_DH-like_C"/>
</dbReference>
<dbReference type="EMBL" id="JARAWC010000007">
    <property type="protein sequence ID" value="MDX2960518.1"/>
    <property type="molecule type" value="Genomic_DNA"/>
</dbReference>
<evidence type="ECO:0000259" key="6">
    <source>
        <dbReference type="Pfam" id="PF00441"/>
    </source>
</evidence>
<dbReference type="GO" id="GO:0050660">
    <property type="term" value="F:flavin adenine dinucleotide binding"/>
    <property type="evidence" value="ECO:0007669"/>
    <property type="project" value="InterPro"/>
</dbReference>
<keyword evidence="11" id="KW-1185">Reference proteome</keyword>
<dbReference type="Gene3D" id="2.40.110.10">
    <property type="entry name" value="Butyryl-CoA Dehydrogenase, subunit A, domain 2"/>
    <property type="match status" value="1"/>
</dbReference>
<proteinExistence type="inferred from homology"/>
<evidence type="ECO:0000313" key="12">
    <source>
        <dbReference type="Proteomes" id="UP001282288"/>
    </source>
</evidence>
<evidence type="ECO:0000313" key="11">
    <source>
        <dbReference type="Proteomes" id="UP001272987"/>
    </source>
</evidence>
<dbReference type="InterPro" id="IPR006091">
    <property type="entry name" value="Acyl-CoA_Oxase/DH_mid-dom"/>
</dbReference>
<dbReference type="Pfam" id="PF00441">
    <property type="entry name" value="Acyl-CoA_dh_1"/>
    <property type="match status" value="1"/>
</dbReference>
<dbReference type="InterPro" id="IPR013786">
    <property type="entry name" value="AcylCoA_DH/ox_N"/>
</dbReference>
<dbReference type="InterPro" id="IPR037069">
    <property type="entry name" value="AcylCoA_DH/ox_N_sf"/>
</dbReference>
<dbReference type="RefSeq" id="WP_010355005.1">
    <property type="nucleotide sequence ID" value="NZ_CP122369.1"/>
</dbReference>
<evidence type="ECO:0000259" key="7">
    <source>
        <dbReference type="Pfam" id="PF02770"/>
    </source>
</evidence>
<evidence type="ECO:0000313" key="10">
    <source>
        <dbReference type="EMBL" id="MDX3017804.1"/>
    </source>
</evidence>
<feature type="domain" description="Acyl-CoA oxidase/dehydrogenase middle" evidence="7">
    <location>
        <begin position="124"/>
        <end position="221"/>
    </location>
</feature>
<dbReference type="SUPFAM" id="SSF47203">
    <property type="entry name" value="Acyl-CoA dehydrogenase C-terminal domain-like"/>
    <property type="match status" value="1"/>
</dbReference>
<keyword evidence="3 5" id="KW-0285">Flavoprotein</keyword>
<evidence type="ECO:0000256" key="1">
    <source>
        <dbReference type="ARBA" id="ARBA00001974"/>
    </source>
</evidence>
<feature type="domain" description="Acyl-CoA dehydrogenase/oxidase N-terminal" evidence="8">
    <location>
        <begin position="32"/>
        <end position="111"/>
    </location>
</feature>
<comment type="cofactor">
    <cofactor evidence="1 5">
        <name>FAD</name>
        <dbReference type="ChEBI" id="CHEBI:57692"/>
    </cofactor>
</comment>
<dbReference type="PANTHER" id="PTHR43884:SF19">
    <property type="entry name" value="ACYL-COA DEHYDROGENASE FADE4-RELATED"/>
    <property type="match status" value="1"/>
</dbReference>
<keyword evidence="4 5" id="KW-0274">FAD</keyword>
<dbReference type="CDD" id="cd00567">
    <property type="entry name" value="ACAD"/>
    <property type="match status" value="1"/>
</dbReference>
<comment type="similarity">
    <text evidence="2 5">Belongs to the acyl-CoA dehydrogenase family.</text>
</comment>